<organism evidence="1 2">
    <name type="scientific">Segatella copri</name>
    <dbReference type="NCBI Taxonomy" id="165179"/>
    <lineage>
        <taxon>Bacteria</taxon>
        <taxon>Pseudomonadati</taxon>
        <taxon>Bacteroidota</taxon>
        <taxon>Bacteroidia</taxon>
        <taxon>Bacteroidales</taxon>
        <taxon>Prevotellaceae</taxon>
        <taxon>Segatella</taxon>
    </lineage>
</organism>
<evidence type="ECO:0000313" key="2">
    <source>
        <dbReference type="Proteomes" id="UP000384372"/>
    </source>
</evidence>
<gene>
    <name evidence="1" type="ORF">F7D20_11820</name>
</gene>
<keyword evidence="1" id="KW-0808">Transferase</keyword>
<dbReference type="Pfam" id="PF14907">
    <property type="entry name" value="NTP_transf_5"/>
    <property type="match status" value="1"/>
</dbReference>
<name>A0A6A7WDQ8_9BACT</name>
<dbReference type="InterPro" id="IPR039498">
    <property type="entry name" value="NTP_transf_5"/>
</dbReference>
<dbReference type="RefSeq" id="WP_158464206.1">
    <property type="nucleotide sequence ID" value="NZ_VZAD01000091.1"/>
</dbReference>
<evidence type="ECO:0000313" key="1">
    <source>
        <dbReference type="EMBL" id="MQP12624.1"/>
    </source>
</evidence>
<dbReference type="AlphaFoldDB" id="A0A6A7WDQ8"/>
<reference evidence="1 2" key="1">
    <citation type="submission" date="2019-09" db="EMBL/GenBank/DDBJ databases">
        <title>Distinct polysaccharide growth profiles of human intestinal Prevotella copri isolates.</title>
        <authorList>
            <person name="Fehlner-Peach H."/>
            <person name="Magnabosco C."/>
            <person name="Raghavan V."/>
            <person name="Scher J.U."/>
            <person name="Tett A."/>
            <person name="Cox L.M."/>
            <person name="Gottsegen C."/>
            <person name="Watters A."/>
            <person name="Wiltshire- Gordon J.D."/>
            <person name="Segata N."/>
            <person name="Bonneau R."/>
            <person name="Littman D.R."/>
        </authorList>
    </citation>
    <scope>NUCLEOTIDE SEQUENCE [LARGE SCALE GENOMIC DNA]</scope>
    <source>
        <strain evidence="2">iAQ1173</strain>
    </source>
</reference>
<protein>
    <submittedName>
        <fullName evidence="1">Nucleotidyltransferase family protein</fullName>
    </submittedName>
</protein>
<proteinExistence type="predicted"/>
<dbReference type="GO" id="GO:0016740">
    <property type="term" value="F:transferase activity"/>
    <property type="evidence" value="ECO:0007669"/>
    <property type="project" value="UniProtKB-KW"/>
</dbReference>
<dbReference type="EMBL" id="VZAD01000091">
    <property type="protein sequence ID" value="MQP12624.1"/>
    <property type="molecule type" value="Genomic_DNA"/>
</dbReference>
<dbReference type="Proteomes" id="UP000384372">
    <property type="component" value="Unassembled WGS sequence"/>
</dbReference>
<dbReference type="OrthoDB" id="9812148at2"/>
<accession>A0A6A7WDQ8</accession>
<comment type="caution">
    <text evidence="1">The sequence shown here is derived from an EMBL/GenBank/DDBJ whole genome shotgun (WGS) entry which is preliminary data.</text>
</comment>
<sequence length="354" mass="40573">MKKDYSIFFQLIRLGLGISDEAVVIPMEAWKGLYKEAERQSMLGVVFEGVNRNVNLGGTKPPTALVLKWMGISQVIKRKNVKFDEEAKRLTQLFDENGIFTVILKGQGNELLYPVRGCRIPGDIDIFVDGGKKFVVDWIDRHGLADRAEKATYHHVHLLPGASGIDIEVHFLPSSGLFFPTHRHRLQRFLQSEVRNSVMCDRGFRIPSAMFNLLMQLAHIHCHFFSGGIGLRQMNDFYYVLMSSSKDERVEAMALIRKMGMRNTAAALMWVLKEVFLMDAEWMLCSPDESLGKVLLGEVFKGGNFGHYLFDNEEAFLLKAVLRRKRFLKLLRFGVLETIGQMWFDTMYIVKKLI</sequence>
<keyword evidence="2" id="KW-1185">Reference proteome</keyword>